<sequence>MSFLKEYIRSNCEQLLDEEPGPSCSSTAHAVGDEATHVAEDVDICTTSFNAMVLSDETQLATASATEDHANHLPALEIESANIQQQQQQHDVLRAEEDSDSEVGDEDEAFGVLVGNMIKHLDTQAKLTAKAHIFKYPNIMLNKK</sequence>
<organism evidence="1 2">
    <name type="scientific">Glossina morsitans morsitans</name>
    <name type="common">Savannah tsetse fly</name>
    <dbReference type="NCBI Taxonomy" id="37546"/>
    <lineage>
        <taxon>Eukaryota</taxon>
        <taxon>Metazoa</taxon>
        <taxon>Ecdysozoa</taxon>
        <taxon>Arthropoda</taxon>
        <taxon>Hexapoda</taxon>
        <taxon>Insecta</taxon>
        <taxon>Pterygota</taxon>
        <taxon>Neoptera</taxon>
        <taxon>Endopterygota</taxon>
        <taxon>Diptera</taxon>
        <taxon>Brachycera</taxon>
        <taxon>Muscomorpha</taxon>
        <taxon>Hippoboscoidea</taxon>
        <taxon>Glossinidae</taxon>
        <taxon>Glossina</taxon>
    </lineage>
</organism>
<evidence type="ECO:0000313" key="1">
    <source>
        <dbReference type="EnsemblMetazoa" id="GMOY008816-PA"/>
    </source>
</evidence>
<evidence type="ECO:0000313" key="2">
    <source>
        <dbReference type="Proteomes" id="UP000092444"/>
    </source>
</evidence>
<dbReference type="AlphaFoldDB" id="A0A1B0G672"/>
<proteinExistence type="predicted"/>
<keyword evidence="2" id="KW-1185">Reference proteome</keyword>
<dbReference type="EnsemblMetazoa" id="GMOY008816-RA">
    <property type="protein sequence ID" value="GMOY008816-PA"/>
    <property type="gene ID" value="GMOY008816"/>
</dbReference>
<name>A0A1B0G672_GLOMM</name>
<dbReference type="VEuPathDB" id="VectorBase:GMOY008816"/>
<accession>A0A1B0G672</accession>
<dbReference type="Proteomes" id="UP000092444">
    <property type="component" value="Unassembled WGS sequence"/>
</dbReference>
<dbReference type="EMBL" id="CCAG010018226">
    <property type="status" value="NOT_ANNOTATED_CDS"/>
    <property type="molecule type" value="Genomic_DNA"/>
</dbReference>
<protein>
    <submittedName>
        <fullName evidence="1">Uncharacterized protein</fullName>
    </submittedName>
</protein>
<reference evidence="1" key="1">
    <citation type="submission" date="2020-05" db="UniProtKB">
        <authorList>
            <consortium name="EnsemblMetazoa"/>
        </authorList>
    </citation>
    <scope>IDENTIFICATION</scope>
    <source>
        <strain evidence="1">Yale</strain>
    </source>
</reference>